<keyword evidence="15" id="KW-1185">Reference proteome</keyword>
<dbReference type="InterPro" id="IPR037066">
    <property type="entry name" value="Plug_dom_sf"/>
</dbReference>
<keyword evidence="6" id="KW-0406">Ion transport</keyword>
<evidence type="ECO:0000256" key="5">
    <source>
        <dbReference type="ARBA" id="ARBA00022729"/>
    </source>
</evidence>
<keyword evidence="9 10" id="KW-0998">Cell outer membrane</keyword>
<keyword evidence="5" id="KW-0732">Signal</keyword>
<evidence type="ECO:0000256" key="4">
    <source>
        <dbReference type="ARBA" id="ARBA00022692"/>
    </source>
</evidence>
<dbReference type="RefSeq" id="WP_116348546.1">
    <property type="nucleotide sequence ID" value="NZ_NFZW01000039.1"/>
</dbReference>
<dbReference type="EMBL" id="NFZW01000039">
    <property type="protein sequence ID" value="RFA31846.1"/>
    <property type="molecule type" value="Genomic_DNA"/>
</dbReference>
<gene>
    <name evidence="14" type="ORF">CAL65_21345</name>
</gene>
<dbReference type="InterPro" id="IPR000531">
    <property type="entry name" value="Beta-barrel_TonB"/>
</dbReference>
<dbReference type="GO" id="GO:0015344">
    <property type="term" value="F:siderophore uptake transmembrane transporter activity"/>
    <property type="evidence" value="ECO:0007669"/>
    <property type="project" value="TreeGrafter"/>
</dbReference>
<evidence type="ECO:0000256" key="1">
    <source>
        <dbReference type="ARBA" id="ARBA00004571"/>
    </source>
</evidence>
<name>A0A3E0WIQ2_9GAMM</name>
<dbReference type="InterPro" id="IPR012910">
    <property type="entry name" value="Plug_dom"/>
</dbReference>
<evidence type="ECO:0000256" key="2">
    <source>
        <dbReference type="ARBA" id="ARBA00022448"/>
    </source>
</evidence>
<dbReference type="GO" id="GO:0044718">
    <property type="term" value="P:siderophore transmembrane transport"/>
    <property type="evidence" value="ECO:0007669"/>
    <property type="project" value="TreeGrafter"/>
</dbReference>
<evidence type="ECO:0000259" key="12">
    <source>
        <dbReference type="Pfam" id="PF00593"/>
    </source>
</evidence>
<proteinExistence type="inferred from homology"/>
<comment type="caution">
    <text evidence="14">The sequence shown here is derived from an EMBL/GenBank/DDBJ whole genome shotgun (WGS) entry which is preliminary data.</text>
</comment>
<dbReference type="Pfam" id="PF07715">
    <property type="entry name" value="Plug"/>
    <property type="match status" value="1"/>
</dbReference>
<dbReference type="Gene3D" id="2.170.130.10">
    <property type="entry name" value="TonB-dependent receptor, plug domain"/>
    <property type="match status" value="1"/>
</dbReference>
<dbReference type="PANTHER" id="PTHR30069">
    <property type="entry name" value="TONB-DEPENDENT OUTER MEMBRANE RECEPTOR"/>
    <property type="match status" value="1"/>
</dbReference>
<dbReference type="PROSITE" id="PS52016">
    <property type="entry name" value="TONB_DEPENDENT_REC_3"/>
    <property type="match status" value="1"/>
</dbReference>
<dbReference type="InterPro" id="IPR036942">
    <property type="entry name" value="Beta-barrel_TonB_sf"/>
</dbReference>
<keyword evidence="8 10" id="KW-0472">Membrane</keyword>
<comment type="similarity">
    <text evidence="10 11">Belongs to the TonB-dependent receptor family.</text>
</comment>
<dbReference type="SUPFAM" id="SSF56935">
    <property type="entry name" value="Porins"/>
    <property type="match status" value="1"/>
</dbReference>
<dbReference type="Gene3D" id="2.40.170.20">
    <property type="entry name" value="TonB-dependent receptor, beta-barrel domain"/>
    <property type="match status" value="1"/>
</dbReference>
<keyword evidence="3 10" id="KW-1134">Transmembrane beta strand</keyword>
<keyword evidence="4 10" id="KW-0812">Transmembrane</keyword>
<evidence type="ECO:0000313" key="14">
    <source>
        <dbReference type="EMBL" id="RFA31846.1"/>
    </source>
</evidence>
<protein>
    <recommendedName>
        <fullName evidence="16">TonB-dependent receptor</fullName>
    </recommendedName>
</protein>
<sequence>MIKHPHTRLVSLARNALSPLSGSPLPRFVLNAFLTGTLIVGFSSTGATEADSLAPLVVTASPRAMDHRDAPASVTVIAGEDIRRRGAQNLAEAVDGGPGISLSSVGFTRRGVNIRGMQPDHSLILIDGMRISAADDVIAHADFNLGWVPIDAIERIEVVRGPMSSLYGSEALGGVVNVITRPATDIWRLSGTVGGGVREDGRGGETQQYAANLSGPLVKDVLGIGIQAELQKRAATPDKNNKTLSELEGREALAGSVNLSFTPSSTQRFDLRLSESKEERWRDTAAGPAVYESRDDIRRQHYSLTHRGEYGALESGLRLYQSELERTNRRSDQSASAPPQRLTDRVVDGHLSHPLGEDHLLTVGGEYRRERLRDNAFSDTGREQAAHRAVFVQDEYFIGDTMLVTAGARADRHDVYGWTLSPRLYWLHHWTDSLTFKAGYGEGFKAPTLKQLSSQFSTVGGGGRFTVVGNPDLDPETSASYEVGLAYHDTARAELTLFHTHVRDLIQTHCINNCGAGNPSELRSYTNVDRARLQGLEAAFDTPLPLGLALSLNYTYLDARDRGNNERLSHRPRHRANSRLQWQARQGITAYLRAEHVGPQVTGSGANRERLPSYNLLHTNLSLPLREPITLHFGIDNLTDLRLSDRSDAFSDEEIGRFYRASLTASF</sequence>
<keyword evidence="2 10" id="KW-0813">Transport</keyword>
<reference evidence="15" key="1">
    <citation type="submission" date="2017-05" db="EMBL/GenBank/DDBJ databases">
        <authorList>
            <person name="Sharma S."/>
            <person name="Sidhu C."/>
            <person name="Pinnaka A.K."/>
        </authorList>
    </citation>
    <scope>NUCLEOTIDE SEQUENCE [LARGE SCALE GENOMIC DNA]</scope>
    <source>
        <strain evidence="15">AK93</strain>
    </source>
</reference>
<dbReference type="PANTHER" id="PTHR30069:SF53">
    <property type="entry name" value="COLICIN I RECEPTOR-RELATED"/>
    <property type="match status" value="1"/>
</dbReference>
<accession>A0A3E0WIQ2</accession>
<evidence type="ECO:0000313" key="15">
    <source>
        <dbReference type="Proteomes" id="UP000256763"/>
    </source>
</evidence>
<dbReference type="InterPro" id="IPR039426">
    <property type="entry name" value="TonB-dep_rcpt-like"/>
</dbReference>
<evidence type="ECO:0000256" key="10">
    <source>
        <dbReference type="PROSITE-ProRule" id="PRU01360"/>
    </source>
</evidence>
<dbReference type="Proteomes" id="UP000256763">
    <property type="component" value="Unassembled WGS sequence"/>
</dbReference>
<dbReference type="AlphaFoldDB" id="A0A3E0WIQ2"/>
<evidence type="ECO:0008006" key="16">
    <source>
        <dbReference type="Google" id="ProtNLM"/>
    </source>
</evidence>
<feature type="domain" description="TonB-dependent receptor-like beta-barrel" evidence="12">
    <location>
        <begin position="287"/>
        <end position="638"/>
    </location>
</feature>
<evidence type="ECO:0000256" key="3">
    <source>
        <dbReference type="ARBA" id="ARBA00022452"/>
    </source>
</evidence>
<evidence type="ECO:0000256" key="8">
    <source>
        <dbReference type="ARBA" id="ARBA00023136"/>
    </source>
</evidence>
<feature type="domain" description="TonB-dependent receptor plug" evidence="13">
    <location>
        <begin position="67"/>
        <end position="175"/>
    </location>
</feature>
<evidence type="ECO:0000256" key="7">
    <source>
        <dbReference type="ARBA" id="ARBA00023077"/>
    </source>
</evidence>
<evidence type="ECO:0000256" key="11">
    <source>
        <dbReference type="RuleBase" id="RU003357"/>
    </source>
</evidence>
<keyword evidence="7 11" id="KW-0798">TonB box</keyword>
<comment type="subcellular location">
    <subcellularLocation>
        <location evidence="1 10">Cell outer membrane</location>
        <topology evidence="1 10">Multi-pass membrane protein</topology>
    </subcellularLocation>
</comment>
<evidence type="ECO:0000259" key="13">
    <source>
        <dbReference type="Pfam" id="PF07715"/>
    </source>
</evidence>
<organism evidence="14 15">
    <name type="scientific">Alkalilimnicola ehrlichii</name>
    <dbReference type="NCBI Taxonomy" id="351052"/>
    <lineage>
        <taxon>Bacteria</taxon>
        <taxon>Pseudomonadati</taxon>
        <taxon>Pseudomonadota</taxon>
        <taxon>Gammaproteobacteria</taxon>
        <taxon>Chromatiales</taxon>
        <taxon>Ectothiorhodospiraceae</taxon>
        <taxon>Alkalilimnicola</taxon>
    </lineage>
</organism>
<dbReference type="CDD" id="cd01347">
    <property type="entry name" value="ligand_gated_channel"/>
    <property type="match status" value="1"/>
</dbReference>
<dbReference type="Pfam" id="PF00593">
    <property type="entry name" value="TonB_dep_Rec_b-barrel"/>
    <property type="match status" value="1"/>
</dbReference>
<dbReference type="GO" id="GO:0009279">
    <property type="term" value="C:cell outer membrane"/>
    <property type="evidence" value="ECO:0007669"/>
    <property type="project" value="UniProtKB-SubCell"/>
</dbReference>
<evidence type="ECO:0000256" key="9">
    <source>
        <dbReference type="ARBA" id="ARBA00023237"/>
    </source>
</evidence>
<evidence type="ECO:0000256" key="6">
    <source>
        <dbReference type="ARBA" id="ARBA00023065"/>
    </source>
</evidence>